<organism evidence="2 3">
    <name type="scientific">Stenotrophomonas humi</name>
    <dbReference type="NCBI Taxonomy" id="405444"/>
    <lineage>
        <taxon>Bacteria</taxon>
        <taxon>Pseudomonadati</taxon>
        <taxon>Pseudomonadota</taxon>
        <taxon>Gammaproteobacteria</taxon>
        <taxon>Lysobacterales</taxon>
        <taxon>Lysobacteraceae</taxon>
        <taxon>Stenotrophomonas</taxon>
    </lineage>
</organism>
<dbReference type="RefSeq" id="WP_057632570.1">
    <property type="nucleotide sequence ID" value="NZ_LDJI01000009.1"/>
</dbReference>
<dbReference type="PATRIC" id="fig|405444.3.peg.3728"/>
<sequence>MSENEIKPVLPGAIERVRWGLDSAVGIVQMDDVRELLAHIDRLTADAASLRERMIELERQRDDYLSREWQAEKAKRKAEAERDTLQKKYDKLTGERFSDRVHAALKSRTEQAEAERDAAVADAERLNWLDQQMAEGCAPAIVNDDDGRWAYCDSGTSPVPEDGGHKEMVAITAFADPAAWRPSIRDAIDAARSEGGV</sequence>
<accession>A0A0R0C781</accession>
<keyword evidence="3" id="KW-1185">Reference proteome</keyword>
<keyword evidence="1" id="KW-0175">Coiled coil</keyword>
<protein>
    <submittedName>
        <fullName evidence="2">Uncharacterized protein</fullName>
    </submittedName>
</protein>
<evidence type="ECO:0000256" key="1">
    <source>
        <dbReference type="SAM" id="Coils"/>
    </source>
</evidence>
<evidence type="ECO:0000313" key="2">
    <source>
        <dbReference type="EMBL" id="KRG65184.1"/>
    </source>
</evidence>
<reference evidence="2 3" key="1">
    <citation type="submission" date="2015-05" db="EMBL/GenBank/DDBJ databases">
        <title>Genome sequencing and analysis of members of genus Stenotrophomonas.</title>
        <authorList>
            <person name="Patil P.P."/>
            <person name="Midha S."/>
            <person name="Patil P.B."/>
        </authorList>
    </citation>
    <scope>NUCLEOTIDE SEQUENCE [LARGE SCALE GENOMIC DNA]</scope>
    <source>
        <strain evidence="2 3">DSM 18929</strain>
    </source>
</reference>
<gene>
    <name evidence="2" type="ORF">ABB26_05100</name>
</gene>
<name>A0A0R0C781_9GAMM</name>
<feature type="coiled-coil region" evidence="1">
    <location>
        <begin position="33"/>
        <end position="95"/>
    </location>
</feature>
<evidence type="ECO:0000313" key="3">
    <source>
        <dbReference type="Proteomes" id="UP000050864"/>
    </source>
</evidence>
<dbReference type="EMBL" id="LDJI01000009">
    <property type="protein sequence ID" value="KRG65184.1"/>
    <property type="molecule type" value="Genomic_DNA"/>
</dbReference>
<proteinExistence type="predicted"/>
<dbReference type="STRING" id="405444.ABB26_05100"/>
<dbReference type="AlphaFoldDB" id="A0A0R0C781"/>
<dbReference type="Proteomes" id="UP000050864">
    <property type="component" value="Unassembled WGS sequence"/>
</dbReference>
<comment type="caution">
    <text evidence="2">The sequence shown here is derived from an EMBL/GenBank/DDBJ whole genome shotgun (WGS) entry which is preliminary data.</text>
</comment>